<evidence type="ECO:0008006" key="4">
    <source>
        <dbReference type="Google" id="ProtNLM"/>
    </source>
</evidence>
<evidence type="ECO:0000313" key="3">
    <source>
        <dbReference type="Proteomes" id="UP001238603"/>
    </source>
</evidence>
<sequence>MQNPTRLPPSSPARTAARVALSLAGALIASLATVAHAADTPAAPPLPQDPSEPAVQEIRLEDDSIRIEELRVRGQTVSAKVKPKGRAAEYEILLGEPGRDLSPGAASAKAGAGQRVWRLFSF</sequence>
<reference evidence="2 3" key="1">
    <citation type="submission" date="2023-06" db="EMBL/GenBank/DDBJ databases">
        <title>Pelomonas sp. APW6 16S ribosomal RNA gene genome sequencing and assembly.</title>
        <authorList>
            <person name="Woo H."/>
        </authorList>
    </citation>
    <scope>NUCLEOTIDE SEQUENCE [LARGE SCALE GENOMIC DNA]</scope>
    <source>
        <strain evidence="2 3">APW6</strain>
    </source>
</reference>
<feature type="signal peptide" evidence="1">
    <location>
        <begin position="1"/>
        <end position="37"/>
    </location>
</feature>
<protein>
    <recommendedName>
        <fullName evidence="4">DUF2782 domain-containing protein</fullName>
    </recommendedName>
</protein>
<gene>
    <name evidence="2" type="ORF">QRD43_14390</name>
</gene>
<organism evidence="2 3">
    <name type="scientific">Roseateles subflavus</name>
    <dbReference type="NCBI Taxonomy" id="3053353"/>
    <lineage>
        <taxon>Bacteria</taxon>
        <taxon>Pseudomonadati</taxon>
        <taxon>Pseudomonadota</taxon>
        <taxon>Betaproteobacteria</taxon>
        <taxon>Burkholderiales</taxon>
        <taxon>Sphaerotilaceae</taxon>
        <taxon>Roseateles</taxon>
    </lineage>
</organism>
<proteinExistence type="predicted"/>
<keyword evidence="1" id="KW-0732">Signal</keyword>
<evidence type="ECO:0000313" key="2">
    <source>
        <dbReference type="EMBL" id="MDL5033100.1"/>
    </source>
</evidence>
<dbReference type="RefSeq" id="WP_285983153.1">
    <property type="nucleotide sequence ID" value="NZ_JASVDS010000003.1"/>
</dbReference>
<feature type="chain" id="PRO_5046430628" description="DUF2782 domain-containing protein" evidence="1">
    <location>
        <begin position="38"/>
        <end position="122"/>
    </location>
</feature>
<evidence type="ECO:0000256" key="1">
    <source>
        <dbReference type="SAM" id="SignalP"/>
    </source>
</evidence>
<comment type="caution">
    <text evidence="2">The sequence shown here is derived from an EMBL/GenBank/DDBJ whole genome shotgun (WGS) entry which is preliminary data.</text>
</comment>
<dbReference type="EMBL" id="JASVDS010000003">
    <property type="protein sequence ID" value="MDL5033100.1"/>
    <property type="molecule type" value="Genomic_DNA"/>
</dbReference>
<keyword evidence="3" id="KW-1185">Reference proteome</keyword>
<dbReference type="Proteomes" id="UP001238603">
    <property type="component" value="Unassembled WGS sequence"/>
</dbReference>
<accession>A0ABT7LLR3</accession>
<name>A0ABT7LLR3_9BURK</name>